<reference evidence="1 2" key="1">
    <citation type="submission" date="2015-09" db="EMBL/GenBank/DDBJ databases">
        <title>Genome announcement of multiple Pseudomonas syringae strains.</title>
        <authorList>
            <person name="Thakur S."/>
            <person name="Wang P.W."/>
            <person name="Gong Y."/>
            <person name="Weir B.S."/>
            <person name="Guttman D.S."/>
        </authorList>
    </citation>
    <scope>NUCLEOTIDE SEQUENCE [LARGE SCALE GENOMIC DNA]</scope>
    <source>
        <strain evidence="1 2">ICMP9757</strain>
    </source>
</reference>
<sequence length="79" mass="9091">MNSLSIKKFLLLSRSASTAMRSSRQKSILQNCPKIKKGITSFFFSGSSLNRQWHFIKRLMLILMRPSLKSEETDVKGRV</sequence>
<evidence type="ECO:0000313" key="1">
    <source>
        <dbReference type="EMBL" id="KPX11206.1"/>
    </source>
</evidence>
<protein>
    <submittedName>
        <fullName evidence="1">Uncharacterized protein</fullName>
    </submittedName>
</protein>
<evidence type="ECO:0000313" key="2">
    <source>
        <dbReference type="Proteomes" id="UP000050345"/>
    </source>
</evidence>
<gene>
    <name evidence="1" type="ORF">ALO73_200025</name>
</gene>
<dbReference type="EMBL" id="LJQF01000234">
    <property type="protein sequence ID" value="KPX11206.1"/>
    <property type="molecule type" value="Genomic_DNA"/>
</dbReference>
<proteinExistence type="predicted"/>
<dbReference type="AlphaFoldDB" id="A0A9X0H2W5"/>
<organism evidence="1 2">
    <name type="scientific">Pseudomonas syringae pv. daphniphylli</name>
    <dbReference type="NCBI Taxonomy" id="264455"/>
    <lineage>
        <taxon>Bacteria</taxon>
        <taxon>Pseudomonadati</taxon>
        <taxon>Pseudomonadota</taxon>
        <taxon>Gammaproteobacteria</taxon>
        <taxon>Pseudomonadales</taxon>
        <taxon>Pseudomonadaceae</taxon>
        <taxon>Pseudomonas</taxon>
        <taxon>Pseudomonas syringae</taxon>
    </lineage>
</organism>
<comment type="caution">
    <text evidence="1">The sequence shown here is derived from an EMBL/GenBank/DDBJ whole genome shotgun (WGS) entry which is preliminary data.</text>
</comment>
<dbReference type="Proteomes" id="UP000050345">
    <property type="component" value="Unassembled WGS sequence"/>
</dbReference>
<name>A0A9X0H2W5_PSESX</name>
<accession>A0A9X0H2W5</accession>